<dbReference type="EC" id="2.5.1.54" evidence="6"/>
<dbReference type="AlphaFoldDB" id="A0A5J5EY56"/>
<keyword evidence="4 6" id="KW-0057">Aromatic amino acid biosynthesis</keyword>
<gene>
    <name evidence="8" type="ORF">FN846DRAFT_890162</name>
</gene>
<keyword evidence="9" id="KW-1185">Reference proteome</keyword>
<keyword evidence="2 6" id="KW-0028">Amino-acid biosynthesis</keyword>
<evidence type="ECO:0000256" key="2">
    <source>
        <dbReference type="ARBA" id="ARBA00022605"/>
    </source>
</evidence>
<comment type="similarity">
    <text evidence="1 6">Belongs to the class-I DAHP synthase family.</text>
</comment>
<proteinExistence type="inferred from homology"/>
<dbReference type="Gene3D" id="3.20.20.70">
    <property type="entry name" value="Aldolase class I"/>
    <property type="match status" value="1"/>
</dbReference>
<dbReference type="GO" id="GO:0008652">
    <property type="term" value="P:amino acid biosynthetic process"/>
    <property type="evidence" value="ECO:0007669"/>
    <property type="project" value="UniProtKB-KW"/>
</dbReference>
<evidence type="ECO:0000313" key="9">
    <source>
        <dbReference type="Proteomes" id="UP000326924"/>
    </source>
</evidence>
<dbReference type="Pfam" id="PF00793">
    <property type="entry name" value="DAHP_synth_1"/>
    <property type="match status" value="1"/>
</dbReference>
<dbReference type="PANTHER" id="PTHR21225:SF18">
    <property type="entry name" value="PHOSPHO-2-DEHYDRO-3-DEOXYHEPTONATE ALDOLASE, PHENYLALANINE-INHIBITED"/>
    <property type="match status" value="1"/>
</dbReference>
<dbReference type="SUPFAM" id="SSF51569">
    <property type="entry name" value="Aldolase"/>
    <property type="match status" value="1"/>
</dbReference>
<comment type="caution">
    <text evidence="8">The sequence shown here is derived from an EMBL/GenBank/DDBJ whole genome shotgun (WGS) entry which is preliminary data.</text>
</comment>
<dbReference type="PANTHER" id="PTHR21225">
    <property type="entry name" value="PHOSPHO-2-DEHYDRO-3-DEOXYHEPTONATE ALDOLASE DAHP SYNTHETASE"/>
    <property type="match status" value="1"/>
</dbReference>
<dbReference type="PIRSF" id="PIRSF001361">
    <property type="entry name" value="DAHP_synthase"/>
    <property type="match status" value="1"/>
</dbReference>
<dbReference type="InterPro" id="IPR013785">
    <property type="entry name" value="Aldolase_TIM"/>
</dbReference>
<dbReference type="InterPro" id="IPR006219">
    <property type="entry name" value="DAHP_synth_1"/>
</dbReference>
<sequence>MSRYYIENKNVGDRAHAEDWRVRGYNPLTPPDLLQHEIPQTPNSKETVIKAREEAVDILHGKDPKNRLLVVVGPCSLHDTEAAKDYAQRLKVLKEKYADDLLIIMRAYLEKPRTTVGWKGLINDPDIDGSFKINQGLRISRQLFVDLTDMGMPLASEMLDTISPQFLADMLSVGAIGARTTESQLHRELASGLSFPVGFKNGTDGTLGVAVDAIGAAKHPHHFLSVTKPGVVAIVGTSGNEDCFVILRGGKAGTNYDAASIKDATEKLRAAKTQERLMVDCSHGNSSKNHKNQPKVAADIAEQLSNGEQKIMGVMIESHINEGNQKVPAEGKSGLKYGVSITDACINFEDTEVVIENLANAVRKRRELNSQTNGTH</sequence>
<keyword evidence="3 6" id="KW-0808">Transferase</keyword>
<dbReference type="EMBL" id="VXIS01000089">
    <property type="protein sequence ID" value="KAA8906390.1"/>
    <property type="molecule type" value="Genomic_DNA"/>
</dbReference>
<evidence type="ECO:0000256" key="4">
    <source>
        <dbReference type="ARBA" id="ARBA00023141"/>
    </source>
</evidence>
<dbReference type="OrthoDB" id="4699125at2759"/>
<dbReference type="FunFam" id="3.20.20.70:FF:000005">
    <property type="entry name" value="Phospho-2-dehydro-3-deoxyheptonate aldolase"/>
    <property type="match status" value="1"/>
</dbReference>
<evidence type="ECO:0000313" key="8">
    <source>
        <dbReference type="EMBL" id="KAA8906390.1"/>
    </source>
</evidence>
<feature type="domain" description="DAHP synthetase I/KDSA" evidence="7">
    <location>
        <begin position="53"/>
        <end position="354"/>
    </location>
</feature>
<dbReference type="InterPro" id="IPR006218">
    <property type="entry name" value="DAHP1/KDSA"/>
</dbReference>
<dbReference type="NCBIfam" id="NF009395">
    <property type="entry name" value="PRK12755.1"/>
    <property type="match status" value="1"/>
</dbReference>
<accession>A0A5J5EY56</accession>
<dbReference type="NCBIfam" id="TIGR00034">
    <property type="entry name" value="aroFGH"/>
    <property type="match status" value="1"/>
</dbReference>
<evidence type="ECO:0000256" key="3">
    <source>
        <dbReference type="ARBA" id="ARBA00022679"/>
    </source>
</evidence>
<dbReference type="GO" id="GO:0003849">
    <property type="term" value="F:3-deoxy-7-phosphoheptulonate synthase activity"/>
    <property type="evidence" value="ECO:0007669"/>
    <property type="project" value="UniProtKB-EC"/>
</dbReference>
<name>A0A5J5EY56_9PEZI</name>
<dbReference type="Proteomes" id="UP000326924">
    <property type="component" value="Unassembled WGS sequence"/>
</dbReference>
<evidence type="ECO:0000256" key="6">
    <source>
        <dbReference type="PIRNR" id="PIRNR001361"/>
    </source>
</evidence>
<dbReference type="GO" id="GO:0009073">
    <property type="term" value="P:aromatic amino acid family biosynthetic process"/>
    <property type="evidence" value="ECO:0007669"/>
    <property type="project" value="UniProtKB-KW"/>
</dbReference>
<reference evidence="8 9" key="1">
    <citation type="submission" date="2019-09" db="EMBL/GenBank/DDBJ databases">
        <title>Draft genome of the ectomycorrhizal ascomycete Sphaerosporella brunnea.</title>
        <authorList>
            <consortium name="DOE Joint Genome Institute"/>
            <person name="Benucci G.M."/>
            <person name="Marozzi G."/>
            <person name="Antonielli L."/>
            <person name="Sanchez S."/>
            <person name="Marco P."/>
            <person name="Wang X."/>
            <person name="Falini L.B."/>
            <person name="Barry K."/>
            <person name="Haridas S."/>
            <person name="Lipzen A."/>
            <person name="Labutti K."/>
            <person name="Grigoriev I.V."/>
            <person name="Murat C."/>
            <person name="Martin F."/>
            <person name="Albertini E."/>
            <person name="Donnini D."/>
            <person name="Bonito G."/>
        </authorList>
    </citation>
    <scope>NUCLEOTIDE SEQUENCE [LARGE SCALE GENOMIC DNA]</scope>
    <source>
        <strain evidence="8 9">Sb_GMNB300</strain>
    </source>
</reference>
<dbReference type="InParanoid" id="A0A5J5EY56"/>
<dbReference type="FunCoup" id="A0A5J5EY56">
    <property type="interactions" value="161"/>
</dbReference>
<evidence type="ECO:0000256" key="5">
    <source>
        <dbReference type="ARBA" id="ARBA00047508"/>
    </source>
</evidence>
<organism evidence="8 9">
    <name type="scientific">Sphaerosporella brunnea</name>
    <dbReference type="NCBI Taxonomy" id="1250544"/>
    <lineage>
        <taxon>Eukaryota</taxon>
        <taxon>Fungi</taxon>
        <taxon>Dikarya</taxon>
        <taxon>Ascomycota</taxon>
        <taxon>Pezizomycotina</taxon>
        <taxon>Pezizomycetes</taxon>
        <taxon>Pezizales</taxon>
        <taxon>Pyronemataceae</taxon>
        <taxon>Sphaerosporella</taxon>
    </lineage>
</organism>
<evidence type="ECO:0000259" key="7">
    <source>
        <dbReference type="Pfam" id="PF00793"/>
    </source>
</evidence>
<protein>
    <recommendedName>
        <fullName evidence="6">Phospho-2-dehydro-3-deoxyheptonate aldolase</fullName>
        <ecNumber evidence="6">2.5.1.54</ecNumber>
    </recommendedName>
</protein>
<dbReference type="GO" id="GO:0005737">
    <property type="term" value="C:cytoplasm"/>
    <property type="evidence" value="ECO:0007669"/>
    <property type="project" value="TreeGrafter"/>
</dbReference>
<comment type="catalytic activity">
    <reaction evidence="5 6">
        <text>D-erythrose 4-phosphate + phosphoenolpyruvate + H2O = 7-phospho-2-dehydro-3-deoxy-D-arabino-heptonate + phosphate</text>
        <dbReference type="Rhea" id="RHEA:14717"/>
        <dbReference type="ChEBI" id="CHEBI:15377"/>
        <dbReference type="ChEBI" id="CHEBI:16897"/>
        <dbReference type="ChEBI" id="CHEBI:43474"/>
        <dbReference type="ChEBI" id="CHEBI:58394"/>
        <dbReference type="ChEBI" id="CHEBI:58702"/>
        <dbReference type="EC" id="2.5.1.54"/>
    </reaction>
</comment>
<evidence type="ECO:0000256" key="1">
    <source>
        <dbReference type="ARBA" id="ARBA00007985"/>
    </source>
</evidence>